<evidence type="ECO:0000313" key="3">
    <source>
        <dbReference type="Proteomes" id="UP000663699"/>
    </source>
</evidence>
<proteinExistence type="predicted"/>
<dbReference type="GO" id="GO:0140580">
    <property type="term" value="F:mitochondrion autophagosome adaptor activity"/>
    <property type="evidence" value="ECO:0007669"/>
    <property type="project" value="InterPro"/>
</dbReference>
<dbReference type="GO" id="GO:0000423">
    <property type="term" value="P:mitophagy"/>
    <property type="evidence" value="ECO:0007669"/>
    <property type="project" value="InterPro"/>
</dbReference>
<dbReference type="InterPro" id="IPR013898">
    <property type="entry name" value="Atg43"/>
</dbReference>
<feature type="transmembrane region" description="Helical" evidence="1">
    <location>
        <begin position="35"/>
        <end position="55"/>
    </location>
</feature>
<dbReference type="AlphaFoldDB" id="A0A899GDB7"/>
<name>A0A899GDB7_9ASCO</name>
<accession>A0A899GDB7</accession>
<keyword evidence="1" id="KW-0472">Membrane</keyword>
<protein>
    <submittedName>
        <fullName evidence="2">Uncharacterized protein</fullName>
    </submittedName>
</protein>
<keyword evidence="1" id="KW-1133">Transmembrane helix</keyword>
<evidence type="ECO:0000256" key="1">
    <source>
        <dbReference type="SAM" id="Phobius"/>
    </source>
</evidence>
<organism evidence="2 3">
    <name type="scientific">Pneumocystis wakefieldiae</name>
    <dbReference type="NCBI Taxonomy" id="38082"/>
    <lineage>
        <taxon>Eukaryota</taxon>
        <taxon>Fungi</taxon>
        <taxon>Dikarya</taxon>
        <taxon>Ascomycota</taxon>
        <taxon>Taphrinomycotina</taxon>
        <taxon>Pneumocystomycetes</taxon>
        <taxon>Pneumocystaceae</taxon>
        <taxon>Pneumocystis</taxon>
    </lineage>
</organism>
<dbReference type="Proteomes" id="UP000663699">
    <property type="component" value="Chromosome 13"/>
</dbReference>
<dbReference type="PANTHER" id="PTHR38699">
    <property type="entry name" value="CHROMOSOME 1, WHOLE GENOME SHOTGUN SEQUENCE"/>
    <property type="match status" value="1"/>
</dbReference>
<dbReference type="OrthoDB" id="2430343at2759"/>
<dbReference type="EMBL" id="CP054544">
    <property type="protein sequence ID" value="QSL66597.1"/>
    <property type="molecule type" value="Genomic_DNA"/>
</dbReference>
<keyword evidence="3" id="KW-1185">Reference proteome</keyword>
<reference evidence="2" key="1">
    <citation type="submission" date="2020-06" db="EMBL/GenBank/DDBJ databases">
        <title>Genomes of multiple members of Pneumocystis genus reveal paths to human pathogen Pneumocystis jirovecii.</title>
        <authorList>
            <person name="Cisse O.H."/>
            <person name="Ma L."/>
            <person name="Dekker J."/>
            <person name="Khil P."/>
            <person name="Jo J."/>
            <person name="Brenchley J."/>
            <person name="Blair R."/>
            <person name="Pahar B."/>
            <person name="Chabe M."/>
            <person name="Van Rompay K.A."/>
            <person name="Keesler R."/>
            <person name="Sukura A."/>
            <person name="Hirsch V."/>
            <person name="Kutty G."/>
            <person name="Liu Y."/>
            <person name="Peng L."/>
            <person name="Chen J."/>
            <person name="Song J."/>
            <person name="Weissenbacher-Lang C."/>
            <person name="Xu J."/>
            <person name="Upham N.S."/>
            <person name="Stajich J.E."/>
            <person name="Cuomo C.A."/>
            <person name="Cushion M.T."/>
            <person name="Kovacs J.A."/>
        </authorList>
    </citation>
    <scope>NUCLEOTIDE SEQUENCE</scope>
    <source>
        <strain evidence="2">2A</strain>
    </source>
</reference>
<keyword evidence="1" id="KW-0812">Transmembrane</keyword>
<gene>
    <name evidence="2" type="ORF">MERGE_000979</name>
</gene>
<sequence>MIISHLRFETSYNASLIPAQGSWLRILSITLRDQVLLPFAQGFLWAVIVIGLSWAQRTTRNRGLYWGLMINEWWKSLST</sequence>
<evidence type="ECO:0000313" key="2">
    <source>
        <dbReference type="EMBL" id="QSL66597.1"/>
    </source>
</evidence>
<dbReference type="PANTHER" id="PTHR38699:SF1">
    <property type="entry name" value="MITOPHAGY RECEPTOR ATG43"/>
    <property type="match status" value="1"/>
</dbReference>